<feature type="domain" description="4Fe-4S ferredoxin-type" evidence="4">
    <location>
        <begin position="151"/>
        <end position="183"/>
    </location>
</feature>
<proteinExistence type="predicted"/>
<keyword evidence="3" id="KW-0411">Iron-sulfur</keyword>
<reference evidence="5" key="1">
    <citation type="submission" date="2019-09" db="EMBL/GenBank/DDBJ databases">
        <title>Characterisation of the sponge microbiome using genome-centric metagenomics.</title>
        <authorList>
            <person name="Engelberts J.P."/>
            <person name="Robbins S.J."/>
            <person name="De Goeij J.M."/>
            <person name="Aranda M."/>
            <person name="Bell S.C."/>
            <person name="Webster N.S."/>
        </authorList>
    </citation>
    <scope>NUCLEOTIDE SEQUENCE</scope>
    <source>
        <strain evidence="5">SB0662_bin_9</strain>
    </source>
</reference>
<gene>
    <name evidence="5" type="ORF">F4Y08_01255</name>
</gene>
<keyword evidence="1" id="KW-0479">Metal-binding</keyword>
<dbReference type="SUPFAM" id="SSF52518">
    <property type="entry name" value="Thiamin diphosphate-binding fold (THDP-binding)"/>
    <property type="match status" value="1"/>
</dbReference>
<sequence>MVTTNEIDVASISKTKNGSGEGLDATIVDVNDFFDRIVQGYNDGSGELHLPADVGVARSVIPAGTGAARDFSYIAPEIPEYIESSCTGCMSCVNQCPDTAILGKVVKVDVLDNALAELTDEAERGFMANQFAETNKFFKVPQKRKKDPGKFGIFIDPTKCKGCAECVEACADLGYNALKMIQKEDTTVPIYQKSIDFFRSLPATPDEFINERIAVDMMLAEQSMLYVGGAGSCAGCGEATVIRMWLAALGYVYGADNIGIAASTGCNTVYGSTYPYNPYIVPWSNSLFENGPAFAMGIRMKWDQQGWENKQLWVMGGDGAMLDIGFQSLSRMLSSGMNIKVLILDTQVYSNTGGQTSTGSYTGQDSKMYSYGKEKPGKTELRKEIGRIAMMHPNTFVSQTVASIPNHFYKCILDAASFDGPAIVNTFTTCQPEHGVADDMARHQAKLAVDSRAFPVFVYDPRKGDTIKERLSLQGNPAAKEDWYTIPKTGETIDFITFARSEGRFAKQFDREGNPSETLMDSQADRLANWRMLQEMAGVR</sequence>
<evidence type="ECO:0000256" key="3">
    <source>
        <dbReference type="ARBA" id="ARBA00023014"/>
    </source>
</evidence>
<dbReference type="GO" id="GO:0006979">
    <property type="term" value="P:response to oxidative stress"/>
    <property type="evidence" value="ECO:0007669"/>
    <property type="project" value="TreeGrafter"/>
</dbReference>
<dbReference type="InterPro" id="IPR029061">
    <property type="entry name" value="THDP-binding"/>
</dbReference>
<dbReference type="InterPro" id="IPR050722">
    <property type="entry name" value="Pyruvate:ferred/Flavod_OxRd"/>
</dbReference>
<evidence type="ECO:0000256" key="1">
    <source>
        <dbReference type="ARBA" id="ARBA00022723"/>
    </source>
</evidence>
<accession>A0A6B1DQ94</accession>
<dbReference type="InterPro" id="IPR011766">
    <property type="entry name" value="TPP_enzyme_TPP-bd"/>
</dbReference>
<dbReference type="Pfam" id="PF00037">
    <property type="entry name" value="Fer4"/>
    <property type="match status" value="1"/>
</dbReference>
<dbReference type="PROSITE" id="PS51379">
    <property type="entry name" value="4FE4S_FER_2"/>
    <property type="match status" value="2"/>
</dbReference>
<dbReference type="Gene3D" id="3.30.70.20">
    <property type="match status" value="1"/>
</dbReference>
<dbReference type="GO" id="GO:0003824">
    <property type="term" value="F:catalytic activity"/>
    <property type="evidence" value="ECO:0007669"/>
    <property type="project" value="InterPro"/>
</dbReference>
<evidence type="ECO:0000313" key="5">
    <source>
        <dbReference type="EMBL" id="MYD88955.1"/>
    </source>
</evidence>
<feature type="domain" description="4Fe-4S ferredoxin-type" evidence="4">
    <location>
        <begin position="77"/>
        <end position="108"/>
    </location>
</feature>
<evidence type="ECO:0000256" key="2">
    <source>
        <dbReference type="ARBA" id="ARBA00023004"/>
    </source>
</evidence>
<dbReference type="GO" id="GO:0051536">
    <property type="term" value="F:iron-sulfur cluster binding"/>
    <property type="evidence" value="ECO:0007669"/>
    <property type="project" value="UniProtKB-KW"/>
</dbReference>
<dbReference type="Pfam" id="PF02775">
    <property type="entry name" value="TPP_enzyme_C"/>
    <property type="match status" value="1"/>
</dbReference>
<dbReference type="SUPFAM" id="SSF54862">
    <property type="entry name" value="4Fe-4S ferredoxins"/>
    <property type="match status" value="1"/>
</dbReference>
<organism evidence="5">
    <name type="scientific">Caldilineaceae bacterium SB0662_bin_9</name>
    <dbReference type="NCBI Taxonomy" id="2605258"/>
    <lineage>
        <taxon>Bacteria</taxon>
        <taxon>Bacillati</taxon>
        <taxon>Chloroflexota</taxon>
        <taxon>Caldilineae</taxon>
        <taxon>Caldilineales</taxon>
        <taxon>Caldilineaceae</taxon>
    </lineage>
</organism>
<dbReference type="GO" id="GO:0046872">
    <property type="term" value="F:metal ion binding"/>
    <property type="evidence" value="ECO:0007669"/>
    <property type="project" value="UniProtKB-KW"/>
</dbReference>
<evidence type="ECO:0000259" key="4">
    <source>
        <dbReference type="PROSITE" id="PS51379"/>
    </source>
</evidence>
<dbReference type="InterPro" id="IPR017896">
    <property type="entry name" value="4Fe4S_Fe-S-bd"/>
</dbReference>
<comment type="caution">
    <text evidence="5">The sequence shown here is derived from an EMBL/GenBank/DDBJ whole genome shotgun (WGS) entry which is preliminary data.</text>
</comment>
<dbReference type="EMBL" id="VXPY01000011">
    <property type="protein sequence ID" value="MYD88955.1"/>
    <property type="molecule type" value="Genomic_DNA"/>
</dbReference>
<dbReference type="Gene3D" id="3.40.50.970">
    <property type="match status" value="2"/>
</dbReference>
<dbReference type="InterPro" id="IPR017900">
    <property type="entry name" value="4Fe4S_Fe_S_CS"/>
</dbReference>
<dbReference type="AlphaFoldDB" id="A0A6B1DQ94"/>
<name>A0A6B1DQ94_9CHLR</name>
<dbReference type="GO" id="GO:0030976">
    <property type="term" value="F:thiamine pyrophosphate binding"/>
    <property type="evidence" value="ECO:0007669"/>
    <property type="project" value="InterPro"/>
</dbReference>
<dbReference type="PANTHER" id="PTHR32154">
    <property type="entry name" value="PYRUVATE-FLAVODOXIN OXIDOREDUCTASE-RELATED"/>
    <property type="match status" value="1"/>
</dbReference>
<keyword evidence="2" id="KW-0408">Iron</keyword>
<dbReference type="PANTHER" id="PTHR32154:SF0">
    <property type="entry name" value="PYRUVATE-FLAVODOXIN OXIDOREDUCTASE-RELATED"/>
    <property type="match status" value="1"/>
</dbReference>
<dbReference type="PROSITE" id="PS00198">
    <property type="entry name" value="4FE4S_FER_1"/>
    <property type="match status" value="1"/>
</dbReference>
<protein>
    <submittedName>
        <fullName evidence="5">Thiamine pyrophosphate-binding protein</fullName>
    </submittedName>
</protein>